<organism evidence="1 2">
    <name type="scientific">Hibiscus sabdariffa</name>
    <name type="common">roselle</name>
    <dbReference type="NCBI Taxonomy" id="183260"/>
    <lineage>
        <taxon>Eukaryota</taxon>
        <taxon>Viridiplantae</taxon>
        <taxon>Streptophyta</taxon>
        <taxon>Embryophyta</taxon>
        <taxon>Tracheophyta</taxon>
        <taxon>Spermatophyta</taxon>
        <taxon>Magnoliopsida</taxon>
        <taxon>eudicotyledons</taxon>
        <taxon>Gunneridae</taxon>
        <taxon>Pentapetalae</taxon>
        <taxon>rosids</taxon>
        <taxon>malvids</taxon>
        <taxon>Malvales</taxon>
        <taxon>Malvaceae</taxon>
        <taxon>Malvoideae</taxon>
        <taxon>Hibiscus</taxon>
    </lineage>
</organism>
<comment type="caution">
    <text evidence="1">The sequence shown here is derived from an EMBL/GenBank/DDBJ whole genome shotgun (WGS) entry which is preliminary data.</text>
</comment>
<reference evidence="1 2" key="1">
    <citation type="journal article" date="2024" name="G3 (Bethesda)">
        <title>Genome assembly of Hibiscus sabdariffa L. provides insights into metabolisms of medicinal natural products.</title>
        <authorList>
            <person name="Kim T."/>
        </authorList>
    </citation>
    <scope>NUCLEOTIDE SEQUENCE [LARGE SCALE GENOMIC DNA]</scope>
    <source>
        <strain evidence="1">TK-2024</strain>
        <tissue evidence="1">Old leaves</tissue>
    </source>
</reference>
<sequence>MKDSCPPIQLMIAQDTLSLEASDSNALILPTKKSNKMRGKDQELQNPKLSRSQIKRLKKIEEEKEKALLLLKSLETLEKHKIPEDVYSLLLSLKTIDRAETMREKRRTSIQFSKVGLEVPHSVKSSKGWDRGNTSPSFSEPEIDLEQFNLRKDTGQNHIGPSMIIEKEVAKHAHDSLSSSQKLTFCKGLSPSCSEMFPLRTMMHL</sequence>
<protein>
    <submittedName>
        <fullName evidence="1">Uncharacterized protein</fullName>
    </submittedName>
</protein>
<evidence type="ECO:0000313" key="2">
    <source>
        <dbReference type="Proteomes" id="UP001472677"/>
    </source>
</evidence>
<accession>A0ABR2B4P3</accession>
<name>A0ABR2B4P3_9ROSI</name>
<gene>
    <name evidence="1" type="ORF">V6N12_072948</name>
</gene>
<proteinExistence type="predicted"/>
<keyword evidence="2" id="KW-1185">Reference proteome</keyword>
<evidence type="ECO:0000313" key="1">
    <source>
        <dbReference type="EMBL" id="KAK8501813.1"/>
    </source>
</evidence>
<dbReference type="EMBL" id="JBBPBM010000181">
    <property type="protein sequence ID" value="KAK8501813.1"/>
    <property type="molecule type" value="Genomic_DNA"/>
</dbReference>
<dbReference type="Proteomes" id="UP001472677">
    <property type="component" value="Unassembled WGS sequence"/>
</dbReference>